<protein>
    <submittedName>
        <fullName evidence="6">DMT family transporter</fullName>
    </submittedName>
</protein>
<keyword evidence="7" id="KW-1185">Reference proteome</keyword>
<evidence type="ECO:0000313" key="7">
    <source>
        <dbReference type="Proteomes" id="UP001291912"/>
    </source>
</evidence>
<evidence type="ECO:0000256" key="5">
    <source>
        <dbReference type="SAM" id="Phobius"/>
    </source>
</evidence>
<keyword evidence="4 5" id="KW-0472">Membrane</keyword>
<dbReference type="InterPro" id="IPR008521">
    <property type="entry name" value="Mg_trans_NIPA"/>
</dbReference>
<evidence type="ECO:0000256" key="4">
    <source>
        <dbReference type="ARBA" id="ARBA00023136"/>
    </source>
</evidence>
<dbReference type="Proteomes" id="UP001291912">
    <property type="component" value="Unassembled WGS sequence"/>
</dbReference>
<accession>A0ABU5N8X1</accession>
<dbReference type="PANTHER" id="PTHR40761:SF1">
    <property type="entry name" value="CONSERVED INTEGRAL MEMBRANE ALANINE VALINE AND LEUCINE RICH PROTEIN-RELATED"/>
    <property type="match status" value="1"/>
</dbReference>
<dbReference type="EMBL" id="JAWJYN010000002">
    <property type="protein sequence ID" value="MDZ8162532.1"/>
    <property type="molecule type" value="Genomic_DNA"/>
</dbReference>
<dbReference type="PANTHER" id="PTHR40761">
    <property type="entry name" value="CONSERVED INTEGRAL MEMBRANE ALANINE VALINE AND LEUCINE RICH PROTEIN-RELATED"/>
    <property type="match status" value="1"/>
</dbReference>
<feature type="transmembrane region" description="Helical" evidence="5">
    <location>
        <begin position="82"/>
        <end position="101"/>
    </location>
</feature>
<evidence type="ECO:0000256" key="1">
    <source>
        <dbReference type="ARBA" id="ARBA00004141"/>
    </source>
</evidence>
<evidence type="ECO:0000313" key="6">
    <source>
        <dbReference type="EMBL" id="MDZ8162532.1"/>
    </source>
</evidence>
<evidence type="ECO:0000256" key="3">
    <source>
        <dbReference type="ARBA" id="ARBA00022989"/>
    </source>
</evidence>
<proteinExistence type="predicted"/>
<feature type="transmembrane region" description="Helical" evidence="5">
    <location>
        <begin position="142"/>
        <end position="162"/>
    </location>
</feature>
<feature type="transmembrane region" description="Helical" evidence="5">
    <location>
        <begin position="55"/>
        <end position="76"/>
    </location>
</feature>
<keyword evidence="3 5" id="KW-1133">Transmembrane helix</keyword>
<feature type="transmembrane region" description="Helical" evidence="5">
    <location>
        <begin position="110"/>
        <end position="130"/>
    </location>
</feature>
<comment type="caution">
    <text evidence="6">The sequence shown here is derived from an EMBL/GenBank/DDBJ whole genome shotgun (WGS) entry which is preliminary data.</text>
</comment>
<feature type="transmembrane region" description="Helical" evidence="5">
    <location>
        <begin position="169"/>
        <end position="191"/>
    </location>
</feature>
<feature type="transmembrane region" description="Helical" evidence="5">
    <location>
        <begin position="211"/>
        <end position="230"/>
    </location>
</feature>
<gene>
    <name evidence="6" type="ORF">R2Q92_11875</name>
</gene>
<organism evidence="6 7">
    <name type="scientific">Microbacterium aquimaris</name>
    <dbReference type="NCBI Taxonomy" id="459816"/>
    <lineage>
        <taxon>Bacteria</taxon>
        <taxon>Bacillati</taxon>
        <taxon>Actinomycetota</taxon>
        <taxon>Actinomycetes</taxon>
        <taxon>Micrococcales</taxon>
        <taxon>Microbacteriaceae</taxon>
        <taxon>Microbacterium</taxon>
    </lineage>
</organism>
<keyword evidence="2 5" id="KW-0812">Transmembrane</keyword>
<dbReference type="Pfam" id="PF05653">
    <property type="entry name" value="Mg_trans_NIPA"/>
    <property type="match status" value="1"/>
</dbReference>
<evidence type="ECO:0000256" key="2">
    <source>
        <dbReference type="ARBA" id="ARBA00022692"/>
    </source>
</evidence>
<feature type="transmembrane region" description="Helical" evidence="5">
    <location>
        <begin position="242"/>
        <end position="262"/>
    </location>
</feature>
<feature type="transmembrane region" description="Helical" evidence="5">
    <location>
        <begin position="6"/>
        <end position="27"/>
    </location>
</feature>
<feature type="transmembrane region" description="Helical" evidence="5">
    <location>
        <begin position="268"/>
        <end position="291"/>
    </location>
</feature>
<sequence>MTITSFPIIGIVLAVISALFLTLGNFLQSRGVARTTADSSGIGPARFWRLARDPVWLGGSALFGLAILVQLAALAFAPLIVVQPVGVIALVFASVLTALVTKTAPRVREVVSIAVCVISLGVFVSVAAAVSEQTTITDEQLIAVLIVLLVVLAATFAGLAGFRRRRTPPVLYVLLGGLYSGFVATLGKTVILRIQTAIHHRDITLDETNLLTIACAAGIAVAGALSIWFVQTAHTVNGPQVVVAGLTVVDPFVAVVLGITVLQEAASAPLWSFPIFAVAGAAAMAGVWSLAKEQTDHTPAAAVSSSPPPSR</sequence>
<comment type="subcellular location">
    <subcellularLocation>
        <location evidence="1">Membrane</location>
        <topology evidence="1">Multi-pass membrane protein</topology>
    </subcellularLocation>
</comment>
<dbReference type="RefSeq" id="WP_194425285.1">
    <property type="nucleotide sequence ID" value="NZ_BAAAPT010000002.1"/>
</dbReference>
<name>A0ABU5N8X1_9MICO</name>
<reference evidence="6 7" key="1">
    <citation type="submission" date="2023-10" db="EMBL/GenBank/DDBJ databases">
        <title>Microbacterium xanthum sp. nov., isolated from seaweed.</title>
        <authorList>
            <person name="Lee S.D."/>
        </authorList>
    </citation>
    <scope>NUCLEOTIDE SEQUENCE [LARGE SCALE GENOMIC DNA]</scope>
    <source>
        <strain evidence="6 7">KCTC 19124</strain>
    </source>
</reference>